<name>A0A7Z7IY52_XANCH</name>
<feature type="transmembrane region" description="Helical" evidence="1">
    <location>
        <begin position="79"/>
        <end position="99"/>
    </location>
</feature>
<evidence type="ECO:0008006" key="4">
    <source>
        <dbReference type="Google" id="ProtNLM"/>
    </source>
</evidence>
<dbReference type="AlphaFoldDB" id="A0A7Z7IY52"/>
<gene>
    <name evidence="2" type="ORF">XFF6991_150149</name>
</gene>
<dbReference type="Proteomes" id="UP000234345">
    <property type="component" value="Unassembled WGS sequence"/>
</dbReference>
<evidence type="ECO:0000313" key="3">
    <source>
        <dbReference type="Proteomes" id="UP000234345"/>
    </source>
</evidence>
<sequence>MIRSVPVMSRHELELQLPVGAEIASGEDGFSQRCRLECAQMGVARVRLLLLDSDYTRSTAWREEAQRWMDEQLRREGEWVFRGVIAGIVVLATCIGFAATTLW</sequence>
<reference evidence="2 3" key="1">
    <citation type="submission" date="2017-10" db="EMBL/GenBank/DDBJ databases">
        <authorList>
            <person name="Regsiter A."/>
            <person name="William W."/>
        </authorList>
    </citation>
    <scope>NUCLEOTIDE SEQUENCE [LARGE SCALE GENOMIC DNA]</scope>
    <source>
        <strain evidence="2 3">CFBP6991</strain>
    </source>
</reference>
<comment type="caution">
    <text evidence="2">The sequence shown here is derived from an EMBL/GenBank/DDBJ whole genome shotgun (WGS) entry which is preliminary data.</text>
</comment>
<keyword evidence="1" id="KW-0472">Membrane</keyword>
<evidence type="ECO:0000256" key="1">
    <source>
        <dbReference type="SAM" id="Phobius"/>
    </source>
</evidence>
<protein>
    <recommendedName>
        <fullName evidence="4">Transmembrane protein</fullName>
    </recommendedName>
</protein>
<evidence type="ECO:0000313" key="2">
    <source>
        <dbReference type="EMBL" id="SOO22388.1"/>
    </source>
</evidence>
<proteinExistence type="predicted"/>
<organism evidence="2 3">
    <name type="scientific">Xanthomonas campestris pv. phaseoli</name>
    <dbReference type="NCBI Taxonomy" id="317013"/>
    <lineage>
        <taxon>Bacteria</taxon>
        <taxon>Pseudomonadati</taxon>
        <taxon>Pseudomonadota</taxon>
        <taxon>Gammaproteobacteria</taxon>
        <taxon>Lysobacterales</taxon>
        <taxon>Lysobacteraceae</taxon>
        <taxon>Xanthomonas</taxon>
    </lineage>
</organism>
<keyword evidence="1" id="KW-1133">Transmembrane helix</keyword>
<keyword evidence="1" id="KW-0812">Transmembrane</keyword>
<accession>A0A7Z7IY52</accession>
<dbReference type="EMBL" id="OCZC01000043">
    <property type="protein sequence ID" value="SOO22388.1"/>
    <property type="molecule type" value="Genomic_DNA"/>
</dbReference>